<dbReference type="EMBL" id="LFZO01000011">
    <property type="protein sequence ID" value="KXT18109.1"/>
    <property type="molecule type" value="Genomic_DNA"/>
</dbReference>
<name>A0A139ITK3_9PEZI</name>
<keyword evidence="3" id="KW-1185">Reference proteome</keyword>
<dbReference type="GO" id="GO:0005742">
    <property type="term" value="C:mitochondrial outer membrane translocase complex"/>
    <property type="evidence" value="ECO:0007669"/>
    <property type="project" value="InterPro"/>
</dbReference>
<keyword evidence="1" id="KW-0472">Membrane</keyword>
<sequence>MNWAHSAEVHIPLFTCLVQATARQQTSHTSSSEPRRVHRFRRVHHFHRTTAFHEPTMPPKAVRGSAVGPRQPQRGNIAKETYNAITNPENRSVVTALAFFVGGVAFLHSSWSEILLPP</sequence>
<feature type="transmembrane region" description="Helical" evidence="1">
    <location>
        <begin position="93"/>
        <end position="111"/>
    </location>
</feature>
<dbReference type="EMBL" id="LFZO01000011">
    <property type="protein sequence ID" value="KXT18108.1"/>
    <property type="molecule type" value="Genomic_DNA"/>
</dbReference>
<comment type="caution">
    <text evidence="2">The sequence shown here is derived from an EMBL/GenBank/DDBJ whole genome shotgun (WGS) entry which is preliminary data.</text>
</comment>
<dbReference type="GO" id="GO:0030150">
    <property type="term" value="P:protein import into mitochondrial matrix"/>
    <property type="evidence" value="ECO:0007669"/>
    <property type="project" value="InterPro"/>
</dbReference>
<organism evidence="2 3">
    <name type="scientific">Pseudocercospora musae</name>
    <dbReference type="NCBI Taxonomy" id="113226"/>
    <lineage>
        <taxon>Eukaryota</taxon>
        <taxon>Fungi</taxon>
        <taxon>Dikarya</taxon>
        <taxon>Ascomycota</taxon>
        <taxon>Pezizomycotina</taxon>
        <taxon>Dothideomycetes</taxon>
        <taxon>Dothideomycetidae</taxon>
        <taxon>Mycosphaerellales</taxon>
        <taxon>Mycosphaerellaceae</taxon>
        <taxon>Pseudocercospora</taxon>
    </lineage>
</organism>
<dbReference type="Pfam" id="PF17112">
    <property type="entry name" value="Tom6"/>
    <property type="match status" value="1"/>
</dbReference>
<protein>
    <recommendedName>
        <fullName evidence="4">TOM core complex subunit Tom6</fullName>
    </recommendedName>
</protein>
<dbReference type="AlphaFoldDB" id="A0A139ITK3"/>
<keyword evidence="1" id="KW-0812">Transmembrane</keyword>
<gene>
    <name evidence="2" type="ORF">AC579_4567</name>
</gene>
<accession>A0A139ITK3</accession>
<proteinExistence type="predicted"/>
<keyword evidence="1" id="KW-1133">Transmembrane helix</keyword>
<dbReference type="OrthoDB" id="1393670at2759"/>
<evidence type="ECO:0000313" key="2">
    <source>
        <dbReference type="EMBL" id="KXT18108.1"/>
    </source>
</evidence>
<reference evidence="2 3" key="1">
    <citation type="submission" date="2015-07" db="EMBL/GenBank/DDBJ databases">
        <title>Comparative genomics of the Sigatoka disease complex on banana suggests a link between parallel evolutionary changes in Pseudocercospora fijiensis and Pseudocercospora eumusae and increased virulence on the banana host.</title>
        <authorList>
            <person name="Chang T.-C."/>
            <person name="Salvucci A."/>
            <person name="Crous P.W."/>
            <person name="Stergiopoulos I."/>
        </authorList>
    </citation>
    <scope>NUCLEOTIDE SEQUENCE [LARGE SCALE GENOMIC DNA]</scope>
    <source>
        <strain evidence="2 3">CBS 116634</strain>
    </source>
</reference>
<dbReference type="InterPro" id="IPR020266">
    <property type="entry name" value="Tom6"/>
</dbReference>
<dbReference type="Proteomes" id="UP000073492">
    <property type="component" value="Unassembled WGS sequence"/>
</dbReference>
<evidence type="ECO:0000256" key="1">
    <source>
        <dbReference type="SAM" id="Phobius"/>
    </source>
</evidence>
<evidence type="ECO:0008006" key="4">
    <source>
        <dbReference type="Google" id="ProtNLM"/>
    </source>
</evidence>
<evidence type="ECO:0000313" key="3">
    <source>
        <dbReference type="Proteomes" id="UP000073492"/>
    </source>
</evidence>